<accession>A0A9R1UVR8</accession>
<feature type="compositionally biased region" description="Polar residues" evidence="1">
    <location>
        <begin position="89"/>
        <end position="107"/>
    </location>
</feature>
<feature type="compositionally biased region" description="Pro residues" evidence="1">
    <location>
        <begin position="70"/>
        <end position="80"/>
    </location>
</feature>
<name>A0A9R1UVR8_LACSA</name>
<feature type="compositionally biased region" description="Pro residues" evidence="1">
    <location>
        <begin position="29"/>
        <end position="46"/>
    </location>
</feature>
<organism evidence="2 3">
    <name type="scientific">Lactuca sativa</name>
    <name type="common">Garden lettuce</name>
    <dbReference type="NCBI Taxonomy" id="4236"/>
    <lineage>
        <taxon>Eukaryota</taxon>
        <taxon>Viridiplantae</taxon>
        <taxon>Streptophyta</taxon>
        <taxon>Embryophyta</taxon>
        <taxon>Tracheophyta</taxon>
        <taxon>Spermatophyta</taxon>
        <taxon>Magnoliopsida</taxon>
        <taxon>eudicotyledons</taxon>
        <taxon>Gunneridae</taxon>
        <taxon>Pentapetalae</taxon>
        <taxon>asterids</taxon>
        <taxon>campanulids</taxon>
        <taxon>Asterales</taxon>
        <taxon>Asteraceae</taxon>
        <taxon>Cichorioideae</taxon>
        <taxon>Cichorieae</taxon>
        <taxon>Lactucinae</taxon>
        <taxon>Lactuca</taxon>
    </lineage>
</organism>
<feature type="compositionally biased region" description="Polar residues" evidence="1">
    <location>
        <begin position="52"/>
        <end position="69"/>
    </location>
</feature>
<reference evidence="2 3" key="1">
    <citation type="journal article" date="2017" name="Nat. Commun.">
        <title>Genome assembly with in vitro proximity ligation data and whole-genome triplication in lettuce.</title>
        <authorList>
            <person name="Reyes-Chin-Wo S."/>
            <person name="Wang Z."/>
            <person name="Yang X."/>
            <person name="Kozik A."/>
            <person name="Arikit S."/>
            <person name="Song C."/>
            <person name="Xia L."/>
            <person name="Froenicke L."/>
            <person name="Lavelle D.O."/>
            <person name="Truco M.J."/>
            <person name="Xia R."/>
            <person name="Zhu S."/>
            <person name="Xu C."/>
            <person name="Xu H."/>
            <person name="Xu X."/>
            <person name="Cox K."/>
            <person name="Korf I."/>
            <person name="Meyers B.C."/>
            <person name="Michelmore R.W."/>
        </authorList>
    </citation>
    <scope>NUCLEOTIDE SEQUENCE [LARGE SCALE GENOMIC DNA]</scope>
    <source>
        <strain evidence="3">cv. Salinas</strain>
        <tissue evidence="2">Seedlings</tissue>
    </source>
</reference>
<protein>
    <recommendedName>
        <fullName evidence="4">Reverse transcriptase Ty1/copia-type domain-containing protein</fullName>
    </recommendedName>
</protein>
<evidence type="ECO:0000256" key="1">
    <source>
        <dbReference type="SAM" id="MobiDB-lite"/>
    </source>
</evidence>
<comment type="caution">
    <text evidence="2">The sequence shown here is derived from an EMBL/GenBank/DDBJ whole genome shotgun (WGS) entry which is preliminary data.</text>
</comment>
<evidence type="ECO:0000313" key="2">
    <source>
        <dbReference type="EMBL" id="KAJ0193718.1"/>
    </source>
</evidence>
<sequence length="214" mass="23658">MPLPTEKEPPYFSSFPQPQPIPDTQNATPDPPITAAPFQPAAPPVTPAAASFQPSNSPQTQPISAAPTPNFQPQPSPLPTQPRTRPPNLRQSPKTTTRYDPSSYFSSNCPADSIEPSSFTVANKSPIWRQAMTEKFDALAKNGTWSLVPFAKNTNVIDSKWVHRIKKDVNGNVTRYKARLVARKASTNNRVLTTKRHSVPLSKQQQSVLFYLLL</sequence>
<evidence type="ECO:0008006" key="4">
    <source>
        <dbReference type="Google" id="ProtNLM"/>
    </source>
</evidence>
<proteinExistence type="predicted"/>
<evidence type="ECO:0000313" key="3">
    <source>
        <dbReference type="Proteomes" id="UP000235145"/>
    </source>
</evidence>
<keyword evidence="3" id="KW-1185">Reference proteome</keyword>
<dbReference type="Proteomes" id="UP000235145">
    <property type="component" value="Unassembled WGS sequence"/>
</dbReference>
<feature type="region of interest" description="Disordered" evidence="1">
    <location>
        <begin position="1"/>
        <end position="107"/>
    </location>
</feature>
<dbReference type="EMBL" id="NBSK02000008">
    <property type="protein sequence ID" value="KAJ0193718.1"/>
    <property type="molecule type" value="Genomic_DNA"/>
</dbReference>
<gene>
    <name evidence="2" type="ORF">LSAT_V11C800408200</name>
</gene>
<dbReference type="AlphaFoldDB" id="A0A9R1UVR8"/>